<feature type="signal peptide" evidence="1">
    <location>
        <begin position="1"/>
        <end position="24"/>
    </location>
</feature>
<comment type="caution">
    <text evidence="2">The sequence shown here is derived from an EMBL/GenBank/DDBJ whole genome shotgun (WGS) entry which is preliminary data.</text>
</comment>
<keyword evidence="1" id="KW-0732">Signal</keyword>
<organism evidence="2 3">
    <name type="scientific">Pseudomonas monsensis</name>
    <dbReference type="NCBI Taxonomy" id="2745509"/>
    <lineage>
        <taxon>Bacteria</taxon>
        <taxon>Pseudomonadati</taxon>
        <taxon>Pseudomonadota</taxon>
        <taxon>Gammaproteobacteria</taxon>
        <taxon>Pseudomonadales</taxon>
        <taxon>Pseudomonadaceae</taxon>
        <taxon>Pseudomonas</taxon>
    </lineage>
</organism>
<reference evidence="2 3" key="1">
    <citation type="submission" date="2022-07" db="EMBL/GenBank/DDBJ databases">
        <title>Characterization of plant growth promoting rhizobacteria (PGPR) for use as bioinoculants in agriculture.</title>
        <authorList>
            <person name="Hassen A.I."/>
            <person name="Pierneef R."/>
        </authorList>
    </citation>
    <scope>NUCLEOTIDE SEQUENCE [LARGE SCALE GENOMIC DNA]</scope>
    <source>
        <strain evidence="2 3">SARCC-3054</strain>
    </source>
</reference>
<evidence type="ECO:0000313" key="2">
    <source>
        <dbReference type="EMBL" id="MCY0110235.1"/>
    </source>
</evidence>
<feature type="chain" id="PRO_5046271328" evidence="1">
    <location>
        <begin position="25"/>
        <end position="244"/>
    </location>
</feature>
<evidence type="ECO:0000256" key="1">
    <source>
        <dbReference type="SAM" id="SignalP"/>
    </source>
</evidence>
<dbReference type="RefSeq" id="WP_186744538.1">
    <property type="nucleotide sequence ID" value="NZ_CP077087.1"/>
</dbReference>
<gene>
    <name evidence="2" type="ORF">NQF78_18190</name>
</gene>
<sequence>MPVKSGWIGCLALCGGLITEAALAECLPPQQGDVAGYSVCKEWPAYPGQTLNAATKLESDGTAGNDDTSGTYDLVVSIRSSTDNEMLADYYKRSAFVSDAIALQGLELDTARYKLSPELRAFGVRVSFKGSSRVNPMDETWLTLYVKEGRHLRPVLDRLVVYGFSGEWDGNCAGERATTVRTLEMAKTSSHGYADLIVKSVTTGVAGEGTAETCELKTTTNKPVLTTLRYDGKAYVIPADFKGI</sequence>
<protein>
    <submittedName>
        <fullName evidence="2">Uncharacterized protein</fullName>
    </submittedName>
</protein>
<name>A0ABT3YYP6_9PSED</name>
<proteinExistence type="predicted"/>
<keyword evidence="3" id="KW-1185">Reference proteome</keyword>
<dbReference type="Proteomes" id="UP001207830">
    <property type="component" value="Unassembled WGS sequence"/>
</dbReference>
<accession>A0ABT3YYP6</accession>
<dbReference type="EMBL" id="JANIGP010000014">
    <property type="protein sequence ID" value="MCY0110235.1"/>
    <property type="molecule type" value="Genomic_DNA"/>
</dbReference>
<evidence type="ECO:0000313" key="3">
    <source>
        <dbReference type="Proteomes" id="UP001207830"/>
    </source>
</evidence>